<dbReference type="AlphaFoldDB" id="A0A0F9CBL4"/>
<dbReference type="EMBL" id="LAZR01036853">
    <property type="protein sequence ID" value="KKL23767.1"/>
    <property type="molecule type" value="Genomic_DNA"/>
</dbReference>
<gene>
    <name evidence="1" type="ORF">LCGC14_2422090</name>
</gene>
<proteinExistence type="predicted"/>
<sequence>MRLFRSSDRRLINADVNGAYNILKKAFPKAINADGIQGAQLHPLRINLDTKSINIV</sequence>
<reference evidence="1" key="1">
    <citation type="journal article" date="2015" name="Nature">
        <title>Complex archaea that bridge the gap between prokaryotes and eukaryotes.</title>
        <authorList>
            <person name="Spang A."/>
            <person name="Saw J.H."/>
            <person name="Jorgensen S.L."/>
            <person name="Zaremba-Niedzwiedzka K."/>
            <person name="Martijn J."/>
            <person name="Lind A.E."/>
            <person name="van Eijk R."/>
            <person name="Schleper C."/>
            <person name="Guy L."/>
            <person name="Ettema T.J."/>
        </authorList>
    </citation>
    <scope>NUCLEOTIDE SEQUENCE</scope>
</reference>
<protein>
    <submittedName>
        <fullName evidence="1">Uncharacterized protein</fullName>
    </submittedName>
</protein>
<evidence type="ECO:0000313" key="1">
    <source>
        <dbReference type="EMBL" id="KKL23767.1"/>
    </source>
</evidence>
<name>A0A0F9CBL4_9ZZZZ</name>
<organism evidence="1">
    <name type="scientific">marine sediment metagenome</name>
    <dbReference type="NCBI Taxonomy" id="412755"/>
    <lineage>
        <taxon>unclassified sequences</taxon>
        <taxon>metagenomes</taxon>
        <taxon>ecological metagenomes</taxon>
    </lineage>
</organism>
<comment type="caution">
    <text evidence="1">The sequence shown here is derived from an EMBL/GenBank/DDBJ whole genome shotgun (WGS) entry which is preliminary data.</text>
</comment>
<accession>A0A0F9CBL4</accession>